<protein>
    <submittedName>
        <fullName evidence="2">Uncharacterized protein</fullName>
    </submittedName>
</protein>
<reference evidence="3" key="1">
    <citation type="submission" date="2016-01" db="EMBL/GenBank/DDBJ databases">
        <title>Whole genome sequencing of Bhargavaea cecembensis T14.</title>
        <authorList>
            <person name="Hong K.W."/>
        </authorList>
    </citation>
    <scope>NUCLEOTIDE SEQUENCE [LARGE SCALE GENOMIC DNA]</scope>
    <source>
        <strain evidence="3">M19</strain>
    </source>
</reference>
<comment type="caution">
    <text evidence="2">The sequence shown here is derived from an EMBL/GenBank/DDBJ whole genome shotgun (WGS) entry which is preliminary data.</text>
</comment>
<evidence type="ECO:0000313" key="2">
    <source>
        <dbReference type="EMBL" id="KZE50896.1"/>
    </source>
</evidence>
<name>A0A163LSQ4_9BACI</name>
<organism evidence="2 3">
    <name type="scientific">Rossellomorea marisflavi</name>
    <dbReference type="NCBI Taxonomy" id="189381"/>
    <lineage>
        <taxon>Bacteria</taxon>
        <taxon>Bacillati</taxon>
        <taxon>Bacillota</taxon>
        <taxon>Bacilli</taxon>
        <taxon>Bacillales</taxon>
        <taxon>Bacillaceae</taxon>
        <taxon>Rossellomorea</taxon>
    </lineage>
</organism>
<proteinExistence type="predicted"/>
<dbReference type="EMBL" id="LQQY01000009">
    <property type="protein sequence ID" value="KZE50896.1"/>
    <property type="molecule type" value="Genomic_DNA"/>
</dbReference>
<keyword evidence="1" id="KW-0472">Membrane</keyword>
<keyword evidence="1" id="KW-0812">Transmembrane</keyword>
<feature type="transmembrane region" description="Helical" evidence="1">
    <location>
        <begin position="7"/>
        <end position="29"/>
    </location>
</feature>
<sequence length="77" mass="8983">MNLKIKVFLLYFLSFVGFYLGFIQLSSFADTYNLSYLYVVNVKEDGVEIFPTIMPFLIMFIYILGSHKLISRIKKGL</sequence>
<gene>
    <name evidence="2" type="ORF">AV649_16080</name>
</gene>
<evidence type="ECO:0000256" key="1">
    <source>
        <dbReference type="SAM" id="Phobius"/>
    </source>
</evidence>
<dbReference type="AlphaFoldDB" id="A0A163LSQ4"/>
<dbReference type="Proteomes" id="UP000076510">
    <property type="component" value="Unassembled WGS sequence"/>
</dbReference>
<keyword evidence="1" id="KW-1133">Transmembrane helix</keyword>
<evidence type="ECO:0000313" key="3">
    <source>
        <dbReference type="Proteomes" id="UP000076510"/>
    </source>
</evidence>
<feature type="transmembrane region" description="Helical" evidence="1">
    <location>
        <begin position="49"/>
        <end position="65"/>
    </location>
</feature>
<accession>A0A163LSQ4</accession>